<sequence>MSTPLPAAARNGADAAALWRARIRDVPDHPRPGVVFKDITPLLADAEAFGTAVEAFADIVARHDVQAVLGLEARGFILGAPVALRTGIGFVPARKAGKLPGPVHREAYQLEYGTAEVEVQHDALAPGQRVLVLDDVLATGGTAGAAIRLVRRCGAEPVAFAVLLELGFLGGRERLAADFPDLPVEALLTS</sequence>
<dbReference type="GO" id="GO:0002055">
    <property type="term" value="F:adenine binding"/>
    <property type="evidence" value="ECO:0007669"/>
    <property type="project" value="TreeGrafter"/>
</dbReference>
<keyword evidence="8 11" id="KW-0328">Glycosyltransferase</keyword>
<evidence type="ECO:0000256" key="3">
    <source>
        <dbReference type="ARBA" id="ARBA00004496"/>
    </source>
</evidence>
<evidence type="ECO:0000256" key="11">
    <source>
        <dbReference type="HAMAP-Rule" id="MF_00004"/>
    </source>
</evidence>
<dbReference type="GO" id="GO:0006168">
    <property type="term" value="P:adenine salvage"/>
    <property type="evidence" value="ECO:0007669"/>
    <property type="project" value="InterPro"/>
</dbReference>
<dbReference type="InterPro" id="IPR000836">
    <property type="entry name" value="PRTase_dom"/>
</dbReference>
<comment type="subunit">
    <text evidence="11">Homodimer.</text>
</comment>
<dbReference type="CDD" id="cd06223">
    <property type="entry name" value="PRTases_typeI"/>
    <property type="match status" value="1"/>
</dbReference>
<evidence type="ECO:0000256" key="10">
    <source>
        <dbReference type="ARBA" id="ARBA00022726"/>
    </source>
</evidence>
<comment type="caution">
    <text evidence="13">The sequence shown here is derived from an EMBL/GenBank/DDBJ whole genome shotgun (WGS) entry which is preliminary data.</text>
</comment>
<accession>A0A852ZRN1</accession>
<evidence type="ECO:0000256" key="6">
    <source>
        <dbReference type="ARBA" id="ARBA00011893"/>
    </source>
</evidence>
<dbReference type="InterPro" id="IPR050054">
    <property type="entry name" value="UPRTase/APRTase"/>
</dbReference>
<dbReference type="NCBIfam" id="TIGR01090">
    <property type="entry name" value="apt"/>
    <property type="match status" value="1"/>
</dbReference>
<dbReference type="EMBL" id="JACBZD010000001">
    <property type="protein sequence ID" value="NYI05019.1"/>
    <property type="molecule type" value="Genomic_DNA"/>
</dbReference>
<evidence type="ECO:0000256" key="8">
    <source>
        <dbReference type="ARBA" id="ARBA00022676"/>
    </source>
</evidence>
<dbReference type="GO" id="GO:0044209">
    <property type="term" value="P:AMP salvage"/>
    <property type="evidence" value="ECO:0007669"/>
    <property type="project" value="UniProtKB-UniRule"/>
</dbReference>
<keyword evidence="9 11" id="KW-0808">Transferase</keyword>
<organism evidence="13 14">
    <name type="scientific">Allostreptomyces psammosilenae</name>
    <dbReference type="NCBI Taxonomy" id="1892865"/>
    <lineage>
        <taxon>Bacteria</taxon>
        <taxon>Bacillati</taxon>
        <taxon>Actinomycetota</taxon>
        <taxon>Actinomycetes</taxon>
        <taxon>Kitasatosporales</taxon>
        <taxon>Streptomycetaceae</taxon>
        <taxon>Allostreptomyces</taxon>
    </lineage>
</organism>
<dbReference type="GO" id="GO:0016208">
    <property type="term" value="F:AMP binding"/>
    <property type="evidence" value="ECO:0007669"/>
    <property type="project" value="TreeGrafter"/>
</dbReference>
<reference evidence="13 14" key="1">
    <citation type="submission" date="2020-07" db="EMBL/GenBank/DDBJ databases">
        <title>Sequencing the genomes of 1000 actinobacteria strains.</title>
        <authorList>
            <person name="Klenk H.-P."/>
        </authorList>
    </citation>
    <scope>NUCLEOTIDE SEQUENCE [LARGE SCALE GENOMIC DNA]</scope>
    <source>
        <strain evidence="13 14">DSM 42178</strain>
    </source>
</reference>
<comment type="pathway">
    <text evidence="4 11">Purine metabolism; AMP biosynthesis via salvage pathway; AMP from adenine: step 1/1.</text>
</comment>
<evidence type="ECO:0000256" key="1">
    <source>
        <dbReference type="ARBA" id="ARBA00000868"/>
    </source>
</evidence>
<evidence type="ECO:0000256" key="4">
    <source>
        <dbReference type="ARBA" id="ARBA00004659"/>
    </source>
</evidence>
<name>A0A852ZRN1_9ACTN</name>
<dbReference type="FunFam" id="3.40.50.2020:FF:000021">
    <property type="entry name" value="Adenine phosphoribosyltransferase"/>
    <property type="match status" value="1"/>
</dbReference>
<evidence type="ECO:0000256" key="2">
    <source>
        <dbReference type="ARBA" id="ARBA00003968"/>
    </source>
</evidence>
<dbReference type="AlphaFoldDB" id="A0A852ZRN1"/>
<comment type="similarity">
    <text evidence="5 11">Belongs to the purine/pyrimidine phosphoribosyltransferase family.</text>
</comment>
<dbReference type="PANTHER" id="PTHR32315:SF3">
    <property type="entry name" value="ADENINE PHOSPHORIBOSYLTRANSFERASE"/>
    <property type="match status" value="1"/>
</dbReference>
<dbReference type="GO" id="GO:0006166">
    <property type="term" value="P:purine ribonucleoside salvage"/>
    <property type="evidence" value="ECO:0007669"/>
    <property type="project" value="UniProtKB-UniRule"/>
</dbReference>
<feature type="domain" description="Phosphoribosyltransferase" evidence="12">
    <location>
        <begin position="53"/>
        <end position="164"/>
    </location>
</feature>
<dbReference type="GO" id="GO:0005737">
    <property type="term" value="C:cytoplasm"/>
    <property type="evidence" value="ECO:0007669"/>
    <property type="project" value="UniProtKB-SubCell"/>
</dbReference>
<comment type="subcellular location">
    <subcellularLocation>
        <location evidence="3 11">Cytoplasm</location>
    </subcellularLocation>
</comment>
<keyword evidence="7 11" id="KW-0963">Cytoplasm</keyword>
<dbReference type="NCBIfam" id="NF002634">
    <property type="entry name" value="PRK02304.1-3"/>
    <property type="match status" value="1"/>
</dbReference>
<comment type="function">
    <text evidence="2 11">Catalyzes a salvage reaction resulting in the formation of AMP, that is energically less costly than de novo synthesis.</text>
</comment>
<dbReference type="Gene3D" id="3.40.50.2020">
    <property type="match status" value="1"/>
</dbReference>
<dbReference type="GO" id="GO:0003999">
    <property type="term" value="F:adenine phosphoribosyltransferase activity"/>
    <property type="evidence" value="ECO:0007669"/>
    <property type="project" value="UniProtKB-UniRule"/>
</dbReference>
<protein>
    <recommendedName>
        <fullName evidence="6 11">Adenine phosphoribosyltransferase</fullName>
        <shortName evidence="11">APRT</shortName>
        <ecNumber evidence="6 11">2.4.2.7</ecNumber>
    </recommendedName>
</protein>
<dbReference type="SUPFAM" id="SSF53271">
    <property type="entry name" value="PRTase-like"/>
    <property type="match status" value="1"/>
</dbReference>
<dbReference type="RefSeq" id="WP_312892523.1">
    <property type="nucleotide sequence ID" value="NZ_JACBZD010000001.1"/>
</dbReference>
<dbReference type="EC" id="2.4.2.7" evidence="6 11"/>
<evidence type="ECO:0000256" key="9">
    <source>
        <dbReference type="ARBA" id="ARBA00022679"/>
    </source>
</evidence>
<dbReference type="NCBIfam" id="NF002636">
    <property type="entry name" value="PRK02304.1-5"/>
    <property type="match status" value="1"/>
</dbReference>
<dbReference type="PANTHER" id="PTHR32315">
    <property type="entry name" value="ADENINE PHOSPHORIBOSYLTRANSFERASE"/>
    <property type="match status" value="1"/>
</dbReference>
<gene>
    <name evidence="11" type="primary">apt</name>
    <name evidence="13" type="ORF">FHU37_001962</name>
</gene>
<dbReference type="Pfam" id="PF00156">
    <property type="entry name" value="Pribosyltran"/>
    <property type="match status" value="1"/>
</dbReference>
<proteinExistence type="inferred from homology"/>
<evidence type="ECO:0000256" key="7">
    <source>
        <dbReference type="ARBA" id="ARBA00022490"/>
    </source>
</evidence>
<comment type="catalytic activity">
    <reaction evidence="1 11">
        <text>AMP + diphosphate = 5-phospho-alpha-D-ribose 1-diphosphate + adenine</text>
        <dbReference type="Rhea" id="RHEA:16609"/>
        <dbReference type="ChEBI" id="CHEBI:16708"/>
        <dbReference type="ChEBI" id="CHEBI:33019"/>
        <dbReference type="ChEBI" id="CHEBI:58017"/>
        <dbReference type="ChEBI" id="CHEBI:456215"/>
        <dbReference type="EC" id="2.4.2.7"/>
    </reaction>
</comment>
<keyword evidence="10 11" id="KW-0660">Purine salvage</keyword>
<dbReference type="HAMAP" id="MF_00004">
    <property type="entry name" value="Aden_phosphoribosyltr"/>
    <property type="match status" value="1"/>
</dbReference>
<evidence type="ECO:0000313" key="13">
    <source>
        <dbReference type="EMBL" id="NYI05019.1"/>
    </source>
</evidence>
<dbReference type="Proteomes" id="UP000567795">
    <property type="component" value="Unassembled WGS sequence"/>
</dbReference>
<dbReference type="UniPathway" id="UPA00588">
    <property type="reaction ID" value="UER00646"/>
</dbReference>
<keyword evidence="14" id="KW-1185">Reference proteome</keyword>
<evidence type="ECO:0000256" key="5">
    <source>
        <dbReference type="ARBA" id="ARBA00008391"/>
    </source>
</evidence>
<dbReference type="InterPro" id="IPR005764">
    <property type="entry name" value="Ade_phspho_trans"/>
</dbReference>
<evidence type="ECO:0000259" key="12">
    <source>
        <dbReference type="Pfam" id="PF00156"/>
    </source>
</evidence>
<dbReference type="InterPro" id="IPR029057">
    <property type="entry name" value="PRTase-like"/>
</dbReference>
<evidence type="ECO:0000313" key="14">
    <source>
        <dbReference type="Proteomes" id="UP000567795"/>
    </source>
</evidence>